<keyword evidence="3" id="KW-1185">Reference proteome</keyword>
<name>A0A5C5ZZ45_9BACT</name>
<sequence length="241" mass="24415" precursor="true">MNSCRLALALVLVAGAAFAGSPTQAAVFSISNPGGSWNTVYGQGFSPAIGASPDPGLSATDTVALDAFTFYKSGVADSASDIRLAILSSFYTDLSVGLTTASPEVIGLSDNTVASTAALATGDPYTFDFSGLSLDYGGSYGAVFVNVGGGGELTPVLVSALTADYVEDSPGSGVYLPSPNYGGLDQYDYTTSNFIDGGYFAAFGRAGDASFEAVFDTVPEPSTFVLVAILGASAVCRRLSL</sequence>
<accession>A0A5C5ZZ45</accession>
<feature type="signal peptide" evidence="1">
    <location>
        <begin position="1"/>
        <end position="19"/>
    </location>
</feature>
<gene>
    <name evidence="2" type="ORF">Pla108_39920</name>
</gene>
<dbReference type="AlphaFoldDB" id="A0A5C5ZZ45"/>
<evidence type="ECO:0000313" key="2">
    <source>
        <dbReference type="EMBL" id="TWT92852.1"/>
    </source>
</evidence>
<protein>
    <recommendedName>
        <fullName evidence="4">PEP-CTERM protein-sorting domain-containing protein</fullName>
    </recommendedName>
</protein>
<feature type="chain" id="PRO_5022878132" description="PEP-CTERM protein-sorting domain-containing protein" evidence="1">
    <location>
        <begin position="20"/>
        <end position="241"/>
    </location>
</feature>
<dbReference type="RefSeq" id="WP_146446671.1">
    <property type="nucleotide sequence ID" value="NZ_SJPR01000009.1"/>
</dbReference>
<evidence type="ECO:0000313" key="3">
    <source>
        <dbReference type="Proteomes" id="UP000317421"/>
    </source>
</evidence>
<dbReference type="Proteomes" id="UP000317421">
    <property type="component" value="Unassembled WGS sequence"/>
</dbReference>
<organism evidence="2 3">
    <name type="scientific">Botrimarina colliarenosi</name>
    <dbReference type="NCBI Taxonomy" id="2528001"/>
    <lineage>
        <taxon>Bacteria</taxon>
        <taxon>Pseudomonadati</taxon>
        <taxon>Planctomycetota</taxon>
        <taxon>Planctomycetia</taxon>
        <taxon>Pirellulales</taxon>
        <taxon>Lacipirellulaceae</taxon>
        <taxon>Botrimarina</taxon>
    </lineage>
</organism>
<keyword evidence="1" id="KW-0732">Signal</keyword>
<proteinExistence type="predicted"/>
<comment type="caution">
    <text evidence="2">The sequence shown here is derived from an EMBL/GenBank/DDBJ whole genome shotgun (WGS) entry which is preliminary data.</text>
</comment>
<evidence type="ECO:0008006" key="4">
    <source>
        <dbReference type="Google" id="ProtNLM"/>
    </source>
</evidence>
<dbReference type="EMBL" id="SJPR01000009">
    <property type="protein sequence ID" value="TWT92852.1"/>
    <property type="molecule type" value="Genomic_DNA"/>
</dbReference>
<reference evidence="2 3" key="1">
    <citation type="submission" date="2019-02" db="EMBL/GenBank/DDBJ databases">
        <title>Deep-cultivation of Planctomycetes and their phenomic and genomic characterization uncovers novel biology.</title>
        <authorList>
            <person name="Wiegand S."/>
            <person name="Jogler M."/>
            <person name="Boedeker C."/>
            <person name="Pinto D."/>
            <person name="Vollmers J."/>
            <person name="Rivas-Marin E."/>
            <person name="Kohn T."/>
            <person name="Peeters S.H."/>
            <person name="Heuer A."/>
            <person name="Rast P."/>
            <person name="Oberbeckmann S."/>
            <person name="Bunk B."/>
            <person name="Jeske O."/>
            <person name="Meyerdierks A."/>
            <person name="Storesund J.E."/>
            <person name="Kallscheuer N."/>
            <person name="Luecker S."/>
            <person name="Lage O.M."/>
            <person name="Pohl T."/>
            <person name="Merkel B.J."/>
            <person name="Hornburger P."/>
            <person name="Mueller R.-W."/>
            <person name="Bruemmer F."/>
            <person name="Labrenz M."/>
            <person name="Spormann A.M."/>
            <person name="Op Den Camp H."/>
            <person name="Overmann J."/>
            <person name="Amann R."/>
            <person name="Jetten M.S.M."/>
            <person name="Mascher T."/>
            <person name="Medema M.H."/>
            <person name="Devos D.P."/>
            <person name="Kaster A.-K."/>
            <person name="Ovreas L."/>
            <person name="Rohde M."/>
            <person name="Galperin M.Y."/>
            <person name="Jogler C."/>
        </authorList>
    </citation>
    <scope>NUCLEOTIDE SEQUENCE [LARGE SCALE GENOMIC DNA]</scope>
    <source>
        <strain evidence="2 3">Pla108</strain>
    </source>
</reference>
<evidence type="ECO:0000256" key="1">
    <source>
        <dbReference type="SAM" id="SignalP"/>
    </source>
</evidence>